<keyword evidence="1" id="KW-0472">Membrane</keyword>
<dbReference type="AlphaFoldDB" id="A0A7X2P6W8"/>
<reference evidence="2 3" key="1">
    <citation type="submission" date="2019-08" db="EMBL/GenBank/DDBJ databases">
        <title>In-depth cultivation of the pig gut microbiome towards novel bacterial diversity and tailored functional studies.</title>
        <authorList>
            <person name="Wylensek D."/>
            <person name="Hitch T.C.A."/>
            <person name="Clavel T."/>
        </authorList>
    </citation>
    <scope>NUCLEOTIDE SEQUENCE [LARGE SCALE GENOMIC DNA]</scope>
    <source>
        <strain evidence="2 3">Oil+RF-744-WCA-WT-13</strain>
    </source>
</reference>
<gene>
    <name evidence="2" type="ORF">FYJ60_03175</name>
</gene>
<evidence type="ECO:0000313" key="3">
    <source>
        <dbReference type="Proteomes" id="UP000466864"/>
    </source>
</evidence>
<feature type="transmembrane region" description="Helical" evidence="1">
    <location>
        <begin position="173"/>
        <end position="194"/>
    </location>
</feature>
<feature type="transmembrane region" description="Helical" evidence="1">
    <location>
        <begin position="20"/>
        <end position="49"/>
    </location>
</feature>
<organism evidence="2 3">
    <name type="scientific">Bilifractor porci</name>
    <dbReference type="NCBI Taxonomy" id="2606636"/>
    <lineage>
        <taxon>Bacteria</taxon>
        <taxon>Bacillati</taxon>
        <taxon>Bacillota</taxon>
        <taxon>Clostridia</taxon>
        <taxon>Lachnospirales</taxon>
        <taxon>Lachnospiraceae</taxon>
        <taxon>Bilifractor</taxon>
    </lineage>
</organism>
<name>A0A7X2P6W8_9FIRM</name>
<accession>A0A7X2P6W8</accession>
<dbReference type="InterPro" id="IPR006938">
    <property type="entry name" value="DUF624"/>
</dbReference>
<keyword evidence="1" id="KW-1133">Transmembrane helix</keyword>
<feature type="transmembrane region" description="Helical" evidence="1">
    <location>
        <begin position="143"/>
        <end position="167"/>
    </location>
</feature>
<keyword evidence="3" id="KW-1185">Reference proteome</keyword>
<dbReference type="Pfam" id="PF04854">
    <property type="entry name" value="DUF624"/>
    <property type="match status" value="1"/>
</dbReference>
<evidence type="ECO:0000256" key="1">
    <source>
        <dbReference type="SAM" id="Phobius"/>
    </source>
</evidence>
<protein>
    <submittedName>
        <fullName evidence="2">DUF624 domain-containing protein</fullName>
    </submittedName>
</protein>
<sequence>MKFFNMDSPVSRFLTKLFDIVWLNILTMICALPIVTAGASFTAMHYVLLHMVRNEEGYIAKSFFRAFKQNFRQATLVWLTVLPFLLLYAGIFVFFGRDENGSLTAAGIAVLVAFILLLPFLLFLFPLLARFETNIRQLYKNTVLIMFAHSKTSIFMILTHLVFWYAIWKWLAYVAFLIPLMFFTLPGYICAVLYTPVLKKYEPEEQKEENAGEEGEQ</sequence>
<feature type="transmembrane region" description="Helical" evidence="1">
    <location>
        <begin position="75"/>
        <end position="96"/>
    </location>
</feature>
<keyword evidence="1" id="KW-0812">Transmembrane</keyword>
<dbReference type="Proteomes" id="UP000466864">
    <property type="component" value="Unassembled WGS sequence"/>
</dbReference>
<feature type="transmembrane region" description="Helical" evidence="1">
    <location>
        <begin position="108"/>
        <end position="131"/>
    </location>
</feature>
<comment type="caution">
    <text evidence="2">The sequence shown here is derived from an EMBL/GenBank/DDBJ whole genome shotgun (WGS) entry which is preliminary data.</text>
</comment>
<evidence type="ECO:0000313" key="2">
    <source>
        <dbReference type="EMBL" id="MST81319.1"/>
    </source>
</evidence>
<proteinExistence type="predicted"/>
<dbReference type="RefSeq" id="WP_154457138.1">
    <property type="nucleotide sequence ID" value="NZ_VUMV01000002.1"/>
</dbReference>
<dbReference type="EMBL" id="VUMV01000002">
    <property type="protein sequence ID" value="MST81319.1"/>
    <property type="molecule type" value="Genomic_DNA"/>
</dbReference>